<evidence type="ECO:0000256" key="2">
    <source>
        <dbReference type="ARBA" id="ARBA00022908"/>
    </source>
</evidence>
<dbReference type="Pfam" id="PF22022">
    <property type="entry name" value="Phage_int_M"/>
    <property type="match status" value="1"/>
</dbReference>
<evidence type="ECO:0000256" key="4">
    <source>
        <dbReference type="ARBA" id="ARBA00023172"/>
    </source>
</evidence>
<dbReference type="InterPro" id="IPR010998">
    <property type="entry name" value="Integrase_recombinase_N"/>
</dbReference>
<comment type="caution">
    <text evidence="6">The sequence shown here is derived from an EMBL/GenBank/DDBJ whole genome shotgun (WGS) entry which is preliminary data.</text>
</comment>
<dbReference type="SUPFAM" id="SSF56349">
    <property type="entry name" value="DNA breaking-rejoining enzymes"/>
    <property type="match status" value="1"/>
</dbReference>
<name>A0A177NSQ7_9GAMM</name>
<evidence type="ECO:0000313" key="6">
    <source>
        <dbReference type="EMBL" id="OAI20892.1"/>
    </source>
</evidence>
<evidence type="ECO:0000313" key="7">
    <source>
        <dbReference type="Proteomes" id="UP000077857"/>
    </source>
</evidence>
<dbReference type="InterPro" id="IPR011010">
    <property type="entry name" value="DNA_brk_join_enz"/>
</dbReference>
<dbReference type="GO" id="GO:0015074">
    <property type="term" value="P:DNA integration"/>
    <property type="evidence" value="ECO:0007669"/>
    <property type="project" value="UniProtKB-KW"/>
</dbReference>
<dbReference type="GO" id="GO:0003677">
    <property type="term" value="F:DNA binding"/>
    <property type="evidence" value="ECO:0007669"/>
    <property type="project" value="UniProtKB-KW"/>
</dbReference>
<keyword evidence="4" id="KW-0233">DNA recombination</keyword>
<proteinExistence type="inferred from homology"/>
<dbReference type="InterPro" id="IPR038488">
    <property type="entry name" value="Integrase_DNA-bd_sf"/>
</dbReference>
<dbReference type="RefSeq" id="WP_064039009.1">
    <property type="nucleotide sequence ID" value="NZ_LUUJ01000008.1"/>
</dbReference>
<reference evidence="6 7" key="1">
    <citation type="submission" date="2016-03" db="EMBL/GenBank/DDBJ databases">
        <authorList>
            <person name="Ploux O."/>
        </authorList>
    </citation>
    <scope>NUCLEOTIDE SEQUENCE [LARGE SCALE GENOMIC DNA]</scope>
    <source>
        <strain evidence="6 7">R-45378</strain>
    </source>
</reference>
<dbReference type="PANTHER" id="PTHR30629">
    <property type="entry name" value="PROPHAGE INTEGRASE"/>
    <property type="match status" value="1"/>
</dbReference>
<evidence type="ECO:0000259" key="5">
    <source>
        <dbReference type="PROSITE" id="PS51898"/>
    </source>
</evidence>
<dbReference type="InterPro" id="IPR050808">
    <property type="entry name" value="Phage_Integrase"/>
</dbReference>
<feature type="domain" description="Tyr recombinase" evidence="5">
    <location>
        <begin position="216"/>
        <end position="410"/>
    </location>
</feature>
<dbReference type="OrthoDB" id="9795573at2"/>
<evidence type="ECO:0000256" key="3">
    <source>
        <dbReference type="ARBA" id="ARBA00023125"/>
    </source>
</evidence>
<accession>A0A177NSQ7</accession>
<dbReference type="InterPro" id="IPR025166">
    <property type="entry name" value="Integrase_DNA_bind_dom"/>
</dbReference>
<keyword evidence="2" id="KW-0229">DNA integration</keyword>
<dbReference type="PANTHER" id="PTHR30629:SF2">
    <property type="entry name" value="PROPHAGE INTEGRASE INTS-RELATED"/>
    <property type="match status" value="1"/>
</dbReference>
<keyword evidence="3" id="KW-0238">DNA-binding</keyword>
<gene>
    <name evidence="6" type="ORF">A1507_22550</name>
</gene>
<dbReference type="Pfam" id="PF13356">
    <property type="entry name" value="Arm-DNA-bind_3"/>
    <property type="match status" value="1"/>
</dbReference>
<dbReference type="Gene3D" id="1.10.443.10">
    <property type="entry name" value="Intergrase catalytic core"/>
    <property type="match status" value="1"/>
</dbReference>
<dbReference type="CDD" id="cd00801">
    <property type="entry name" value="INT_P4_C"/>
    <property type="match status" value="1"/>
</dbReference>
<dbReference type="InterPro" id="IPR053876">
    <property type="entry name" value="Phage_int_M"/>
</dbReference>
<dbReference type="EMBL" id="LUUJ01000008">
    <property type="protein sequence ID" value="OAI20892.1"/>
    <property type="molecule type" value="Genomic_DNA"/>
</dbReference>
<dbReference type="Proteomes" id="UP000077857">
    <property type="component" value="Unassembled WGS sequence"/>
</dbReference>
<dbReference type="PROSITE" id="PS51898">
    <property type="entry name" value="TYR_RECOMBINASE"/>
    <property type="match status" value="1"/>
</dbReference>
<dbReference type="AlphaFoldDB" id="A0A177NSQ7"/>
<dbReference type="Pfam" id="PF00589">
    <property type="entry name" value="Phage_integrase"/>
    <property type="match status" value="1"/>
</dbReference>
<organism evidence="6 7">
    <name type="scientific">Methylomonas koyamae</name>
    <dbReference type="NCBI Taxonomy" id="702114"/>
    <lineage>
        <taxon>Bacteria</taxon>
        <taxon>Pseudomonadati</taxon>
        <taxon>Pseudomonadota</taxon>
        <taxon>Gammaproteobacteria</taxon>
        <taxon>Methylococcales</taxon>
        <taxon>Methylococcaceae</taxon>
        <taxon>Methylomonas</taxon>
    </lineage>
</organism>
<dbReference type="InterPro" id="IPR013762">
    <property type="entry name" value="Integrase-like_cat_sf"/>
</dbReference>
<evidence type="ECO:0000256" key="1">
    <source>
        <dbReference type="ARBA" id="ARBA00008857"/>
    </source>
</evidence>
<dbReference type="Gene3D" id="3.30.160.390">
    <property type="entry name" value="Integrase, DNA-binding domain"/>
    <property type="match status" value="1"/>
</dbReference>
<sequence length="433" mass="49506">MANNKLTDLAFRKLKPQDKEQLIPDGGGLYIRVRSITDGGAVSFRFRYLLKGKQIWMTLKAKTLAEARKERDSYKTIAKQGIDPVTEQKLSAERTRVAQLAEQAELAKQQALTSVSGLFERWVMTDLQQRKDLPEVQRMFIKDVLPVIGSINAQDIRKSHVTDVIDRIKQRGSVHTARNLLKLMRQMFKFAVDRDIIEFDPTASLSVSKVTTKNTERDRVLSQDEIKLLNEQLPAAGLMQSTQCAIWIMLSTLCRVGELSKARWKHIDFDAKTFFIPVENSKNDKAHTVYLSDFALNQFRLLHASRQSEIWLFPNTKDTNHVCEKSITKQIDGRQNSTVYSNRSKANQALVLPSGKWTPHDLRRTGATMMGNLRVHGDVIEKCLNHTQENKLKRVYQHQELKTEQADAWRILGERLALLTIQSSNVTPIKRAS</sequence>
<dbReference type="GO" id="GO:0006310">
    <property type="term" value="P:DNA recombination"/>
    <property type="evidence" value="ECO:0007669"/>
    <property type="project" value="UniProtKB-KW"/>
</dbReference>
<dbReference type="InterPro" id="IPR002104">
    <property type="entry name" value="Integrase_catalytic"/>
</dbReference>
<comment type="similarity">
    <text evidence="1">Belongs to the 'phage' integrase family.</text>
</comment>
<protein>
    <submittedName>
        <fullName evidence="6">Integrase</fullName>
    </submittedName>
</protein>
<dbReference type="Gene3D" id="1.10.150.130">
    <property type="match status" value="1"/>
</dbReference>